<sequence length="434" mass="46117">MTHMQRDTATGSDIPPSSKRAKPTDAILGSVTMAIFEQRLDEAASGTNRKVLGVVCMAMNRTGDTLLSHASGHTSLSPTAQPITPLSILTLSSCTKLLTTLTALRLVQASPPLLSLDSTTLIDEHLPELAAQPIITSAPGAPLTFEQRSKPITLRALLTHASGSGFDILSPQLQAWRRSRGEPCAALSAGLPEAVSAPGLFDPGEGWAYGGGLDWVGLLIERTCGEGLGVVMRKEVWDVLGCDYRAGFCRKELEDEVVEVVTRSEDGDLAPFKYPPTEMKSERGSGGVYCSSANFVRVLADLISPTPKLLTAQTLDLLFSAQFGEGSKPLDSLRQASPVFKGMTGALTGELPATAINHGLGGLLVTEDNPDLGRTKGTMTWGGSCNCLWFVNRDVGIAGWYGSSMFPPGDPTSGELMGAFAREVWQRVREGKGQ</sequence>
<dbReference type="Proteomes" id="UP000077069">
    <property type="component" value="Unassembled WGS sequence"/>
</dbReference>
<keyword evidence="6" id="KW-1185">Reference proteome</keyword>
<comment type="similarity">
    <text evidence="1">Belongs to the class-A beta-lactamase family.</text>
</comment>
<reference evidence="5 6" key="1">
    <citation type="submission" date="2016-05" db="EMBL/GenBank/DDBJ databases">
        <title>Comparative analysis of secretome profiles of manganese(II)-oxidizing ascomycete fungi.</title>
        <authorList>
            <consortium name="DOE Joint Genome Institute"/>
            <person name="Zeiner C.A."/>
            <person name="Purvine S.O."/>
            <person name="Zink E.M."/>
            <person name="Wu S."/>
            <person name="Pasa-Tolic L."/>
            <person name="Chaput D.L."/>
            <person name="Haridas S."/>
            <person name="Grigoriev I.V."/>
            <person name="Santelli C.M."/>
            <person name="Hansel C.M."/>
        </authorList>
    </citation>
    <scope>NUCLEOTIDE SEQUENCE [LARGE SCALE GENOMIC DNA]</scope>
    <source>
        <strain evidence="5 6">AP3s5-JAC2a</strain>
    </source>
</reference>
<dbReference type="InterPro" id="IPR001466">
    <property type="entry name" value="Beta-lactam-related"/>
</dbReference>
<evidence type="ECO:0000313" key="5">
    <source>
        <dbReference type="EMBL" id="OAG08038.1"/>
    </source>
</evidence>
<dbReference type="GO" id="GO:0016787">
    <property type="term" value="F:hydrolase activity"/>
    <property type="evidence" value="ECO:0007669"/>
    <property type="project" value="UniProtKB-KW"/>
</dbReference>
<protein>
    <submittedName>
        <fullName evidence="5">Beta-lactamase/transpeptidase-like protein</fullName>
    </submittedName>
</protein>
<dbReference type="PANTHER" id="PTHR43283:SF17">
    <property type="entry name" value="(LOVD), PUTATIVE (AFU_ORTHOLOGUE AFUA_5G00920)-RELATED"/>
    <property type="match status" value="1"/>
</dbReference>
<organism evidence="5 6">
    <name type="scientific">Paraphaeosphaeria sporulosa</name>
    <dbReference type="NCBI Taxonomy" id="1460663"/>
    <lineage>
        <taxon>Eukaryota</taxon>
        <taxon>Fungi</taxon>
        <taxon>Dikarya</taxon>
        <taxon>Ascomycota</taxon>
        <taxon>Pezizomycotina</taxon>
        <taxon>Dothideomycetes</taxon>
        <taxon>Pleosporomycetidae</taxon>
        <taxon>Pleosporales</taxon>
        <taxon>Massarineae</taxon>
        <taxon>Didymosphaeriaceae</taxon>
        <taxon>Paraphaeosphaeria</taxon>
    </lineage>
</organism>
<evidence type="ECO:0000256" key="2">
    <source>
        <dbReference type="ARBA" id="ARBA00022801"/>
    </source>
</evidence>
<dbReference type="InterPro" id="IPR050789">
    <property type="entry name" value="Diverse_Enzym_Activities"/>
</dbReference>
<dbReference type="GeneID" id="28768170"/>
<dbReference type="SUPFAM" id="SSF56601">
    <property type="entry name" value="beta-lactamase/transpeptidase-like"/>
    <property type="match status" value="1"/>
</dbReference>
<evidence type="ECO:0000259" key="4">
    <source>
        <dbReference type="Pfam" id="PF00144"/>
    </source>
</evidence>
<name>A0A177CMD4_9PLEO</name>
<dbReference type="EMBL" id="KV441550">
    <property type="protein sequence ID" value="OAG08038.1"/>
    <property type="molecule type" value="Genomic_DNA"/>
</dbReference>
<dbReference type="STRING" id="1460663.A0A177CMD4"/>
<evidence type="ECO:0000313" key="6">
    <source>
        <dbReference type="Proteomes" id="UP000077069"/>
    </source>
</evidence>
<dbReference type="Pfam" id="PF00144">
    <property type="entry name" value="Beta-lactamase"/>
    <property type="match status" value="1"/>
</dbReference>
<keyword evidence="2" id="KW-0378">Hydrolase</keyword>
<dbReference type="AlphaFoldDB" id="A0A177CMD4"/>
<dbReference type="Gene3D" id="3.40.710.10">
    <property type="entry name" value="DD-peptidase/beta-lactamase superfamily"/>
    <property type="match status" value="1"/>
</dbReference>
<feature type="region of interest" description="Disordered" evidence="3">
    <location>
        <begin position="1"/>
        <end position="23"/>
    </location>
</feature>
<dbReference type="PANTHER" id="PTHR43283">
    <property type="entry name" value="BETA-LACTAMASE-RELATED"/>
    <property type="match status" value="1"/>
</dbReference>
<accession>A0A177CMD4</accession>
<dbReference type="InParanoid" id="A0A177CMD4"/>
<evidence type="ECO:0000256" key="1">
    <source>
        <dbReference type="ARBA" id="ARBA00009009"/>
    </source>
</evidence>
<dbReference type="RefSeq" id="XP_018038403.1">
    <property type="nucleotide sequence ID" value="XM_018184684.1"/>
</dbReference>
<feature type="domain" description="Beta-lactamase-related" evidence="4">
    <location>
        <begin position="48"/>
        <end position="399"/>
    </location>
</feature>
<dbReference type="OrthoDB" id="428260at2759"/>
<proteinExistence type="inferred from homology"/>
<gene>
    <name evidence="5" type="ORF">CC84DRAFT_1256972</name>
</gene>
<dbReference type="InterPro" id="IPR012338">
    <property type="entry name" value="Beta-lactam/transpept-like"/>
</dbReference>
<evidence type="ECO:0000256" key="3">
    <source>
        <dbReference type="SAM" id="MobiDB-lite"/>
    </source>
</evidence>